<dbReference type="Proteomes" id="UP000258928">
    <property type="component" value="Unassembled WGS sequence"/>
</dbReference>
<dbReference type="AlphaFoldDB" id="A0ABD7PEW3"/>
<dbReference type="EMBL" id="UKAS01000047">
    <property type="protein sequence ID" value="SXF99405.1"/>
    <property type="molecule type" value="Genomic_DNA"/>
</dbReference>
<name>A0ABD7PEW3_KLEVA</name>
<gene>
    <name evidence="1" type="ORF">SAMEA3729809_05543</name>
</gene>
<evidence type="ECO:0000313" key="2">
    <source>
        <dbReference type="Proteomes" id="UP000258928"/>
    </source>
</evidence>
<comment type="caution">
    <text evidence="1">The sequence shown here is derived from an EMBL/GenBank/DDBJ whole genome shotgun (WGS) entry which is preliminary data.</text>
</comment>
<organism evidence="1 2">
    <name type="scientific">Klebsiella variicola</name>
    <dbReference type="NCBI Taxonomy" id="244366"/>
    <lineage>
        <taxon>Bacteria</taxon>
        <taxon>Pseudomonadati</taxon>
        <taxon>Pseudomonadota</taxon>
        <taxon>Gammaproteobacteria</taxon>
        <taxon>Enterobacterales</taxon>
        <taxon>Enterobacteriaceae</taxon>
        <taxon>Klebsiella/Raoultella group</taxon>
        <taxon>Klebsiella</taxon>
        <taxon>Klebsiella pneumoniae complex</taxon>
    </lineage>
</organism>
<proteinExistence type="predicted"/>
<protein>
    <submittedName>
        <fullName evidence="1">Uncharacterized protein</fullName>
    </submittedName>
</protein>
<reference evidence="1 2" key="1">
    <citation type="submission" date="2018-08" db="EMBL/GenBank/DDBJ databases">
        <authorList>
            <consortium name="Pathogen Informatics"/>
        </authorList>
    </citation>
    <scope>NUCLEOTIDE SEQUENCE [LARGE SCALE GENOMIC DNA]</scope>
    <source>
        <strain evidence="1 2">EuSCAPE_TR218</strain>
    </source>
</reference>
<evidence type="ECO:0000313" key="1">
    <source>
        <dbReference type="EMBL" id="SXF99405.1"/>
    </source>
</evidence>
<accession>A0ABD7PEW3</accession>
<sequence>MPICRVRWTPILFSTNRILSAPSRSPARPSGPTIARPSSLTATHRITIRTIKPASIRRRLQTASDLTLSSCPGLAVHVNPRRSATAPTPSRQTATTMALSLKRGWRVAFPVLARLSVSTMPLWLAGRTAVVWRQSQEKGLLSTARSRQKPGIRSSLTCRTESRRGVKFRVCRTVLLR</sequence>